<feature type="region of interest" description="Disordered" evidence="5">
    <location>
        <begin position="90"/>
        <end position="124"/>
    </location>
</feature>
<dbReference type="NCBIfam" id="TIGR02937">
    <property type="entry name" value="sigma70-ECF"/>
    <property type="match status" value="1"/>
</dbReference>
<evidence type="ECO:0000259" key="6">
    <source>
        <dbReference type="Pfam" id="PF04542"/>
    </source>
</evidence>
<keyword evidence="4" id="KW-0804">Transcription</keyword>
<keyword evidence="2" id="KW-0805">Transcription regulation</keyword>
<feature type="domain" description="RNA polymerase sigma-70 region 2" evidence="6">
    <location>
        <begin position="16"/>
        <end position="91"/>
    </location>
</feature>
<dbReference type="Pfam" id="PF08281">
    <property type="entry name" value="Sigma70_r4_2"/>
    <property type="match status" value="1"/>
</dbReference>
<organism evidence="8 9">
    <name type="scientific">Neorhodopirellula lusitana</name>
    <dbReference type="NCBI Taxonomy" id="445327"/>
    <lineage>
        <taxon>Bacteria</taxon>
        <taxon>Pseudomonadati</taxon>
        <taxon>Planctomycetota</taxon>
        <taxon>Planctomycetia</taxon>
        <taxon>Pirellulales</taxon>
        <taxon>Pirellulaceae</taxon>
        <taxon>Neorhodopirellula</taxon>
    </lineage>
</organism>
<feature type="domain" description="RNA polymerase sigma factor 70 region 4 type 2" evidence="7">
    <location>
        <begin position="134"/>
        <end position="186"/>
    </location>
</feature>
<accession>A0ABY1QM51</accession>
<evidence type="ECO:0000256" key="4">
    <source>
        <dbReference type="ARBA" id="ARBA00023163"/>
    </source>
</evidence>
<dbReference type="InterPro" id="IPR014284">
    <property type="entry name" value="RNA_pol_sigma-70_dom"/>
</dbReference>
<dbReference type="PANTHER" id="PTHR43133:SF51">
    <property type="entry name" value="RNA POLYMERASE SIGMA FACTOR"/>
    <property type="match status" value="1"/>
</dbReference>
<dbReference type="RefSeq" id="WP_283435035.1">
    <property type="nucleotide sequence ID" value="NZ_CAWLDM010000001.1"/>
</dbReference>
<dbReference type="Gene3D" id="1.10.10.10">
    <property type="entry name" value="Winged helix-like DNA-binding domain superfamily/Winged helix DNA-binding domain"/>
    <property type="match status" value="1"/>
</dbReference>
<proteinExistence type="inferred from homology"/>
<dbReference type="Proteomes" id="UP001158067">
    <property type="component" value="Unassembled WGS sequence"/>
</dbReference>
<comment type="similarity">
    <text evidence="1">Belongs to the sigma-70 factor family. ECF subfamily.</text>
</comment>
<evidence type="ECO:0000259" key="7">
    <source>
        <dbReference type="Pfam" id="PF08281"/>
    </source>
</evidence>
<dbReference type="Gene3D" id="1.10.1740.10">
    <property type="match status" value="1"/>
</dbReference>
<name>A0ABY1QM51_9BACT</name>
<dbReference type="InterPro" id="IPR013249">
    <property type="entry name" value="RNA_pol_sigma70_r4_t2"/>
</dbReference>
<evidence type="ECO:0000256" key="3">
    <source>
        <dbReference type="ARBA" id="ARBA00023082"/>
    </source>
</evidence>
<protein>
    <submittedName>
        <fullName evidence="8">RNA polymerase sigma-70 factor, ECF subfamily</fullName>
    </submittedName>
</protein>
<keyword evidence="3" id="KW-0731">Sigma factor</keyword>
<dbReference type="SUPFAM" id="SSF88946">
    <property type="entry name" value="Sigma2 domain of RNA polymerase sigma factors"/>
    <property type="match status" value="1"/>
</dbReference>
<dbReference type="InterPro" id="IPR039425">
    <property type="entry name" value="RNA_pol_sigma-70-like"/>
</dbReference>
<dbReference type="SUPFAM" id="SSF88659">
    <property type="entry name" value="Sigma3 and sigma4 domains of RNA polymerase sigma factors"/>
    <property type="match status" value="1"/>
</dbReference>
<dbReference type="InterPro" id="IPR036388">
    <property type="entry name" value="WH-like_DNA-bd_sf"/>
</dbReference>
<evidence type="ECO:0000256" key="1">
    <source>
        <dbReference type="ARBA" id="ARBA00010641"/>
    </source>
</evidence>
<sequence>MEDSPDDLSDWLTDAVDCHEHRLLSYAKCLLRDRTTAQDAVQETFLQLCRKAREIAASPDPPTLLEFAERLTPWLFTVCRTRVIDMQRKRNPHSFARSGTATRSGDPNDDAPEANVVDPSPMPEDTAIADEEQQQVADSIGNLTPRQREILQLRMQGGLSYREIADVTGLTPTNVGFHLHQAVASLRQTLVNA</sequence>
<dbReference type="InterPro" id="IPR013324">
    <property type="entry name" value="RNA_pol_sigma_r3/r4-like"/>
</dbReference>
<evidence type="ECO:0000313" key="9">
    <source>
        <dbReference type="Proteomes" id="UP001158067"/>
    </source>
</evidence>
<dbReference type="Pfam" id="PF04542">
    <property type="entry name" value="Sigma70_r2"/>
    <property type="match status" value="1"/>
</dbReference>
<dbReference type="EMBL" id="FXUG01000019">
    <property type="protein sequence ID" value="SMP75331.1"/>
    <property type="molecule type" value="Genomic_DNA"/>
</dbReference>
<evidence type="ECO:0000256" key="5">
    <source>
        <dbReference type="SAM" id="MobiDB-lite"/>
    </source>
</evidence>
<evidence type="ECO:0000256" key="2">
    <source>
        <dbReference type="ARBA" id="ARBA00023015"/>
    </source>
</evidence>
<reference evidence="8 9" key="1">
    <citation type="submission" date="2017-05" db="EMBL/GenBank/DDBJ databases">
        <authorList>
            <person name="Varghese N."/>
            <person name="Submissions S."/>
        </authorList>
    </citation>
    <scope>NUCLEOTIDE SEQUENCE [LARGE SCALE GENOMIC DNA]</scope>
    <source>
        <strain evidence="8 9">DSM 25457</strain>
    </source>
</reference>
<dbReference type="InterPro" id="IPR013325">
    <property type="entry name" value="RNA_pol_sigma_r2"/>
</dbReference>
<gene>
    <name evidence="8" type="ORF">SAMN06265222_11920</name>
</gene>
<dbReference type="PANTHER" id="PTHR43133">
    <property type="entry name" value="RNA POLYMERASE ECF-TYPE SIGMA FACTO"/>
    <property type="match status" value="1"/>
</dbReference>
<comment type="caution">
    <text evidence="8">The sequence shown here is derived from an EMBL/GenBank/DDBJ whole genome shotgun (WGS) entry which is preliminary data.</text>
</comment>
<keyword evidence="9" id="KW-1185">Reference proteome</keyword>
<dbReference type="CDD" id="cd06171">
    <property type="entry name" value="Sigma70_r4"/>
    <property type="match status" value="1"/>
</dbReference>
<dbReference type="InterPro" id="IPR007627">
    <property type="entry name" value="RNA_pol_sigma70_r2"/>
</dbReference>
<evidence type="ECO:0000313" key="8">
    <source>
        <dbReference type="EMBL" id="SMP75331.1"/>
    </source>
</evidence>